<evidence type="ECO:0000256" key="1">
    <source>
        <dbReference type="ARBA" id="ARBA00004370"/>
    </source>
</evidence>
<keyword evidence="6" id="KW-0407">Ion channel</keyword>
<gene>
    <name evidence="7" type="ORF">TELCIR_12725</name>
</gene>
<dbReference type="PANTHER" id="PTHR10736">
    <property type="entry name" value="BESTROPHIN"/>
    <property type="match status" value="1"/>
</dbReference>
<dbReference type="AlphaFoldDB" id="A0A2G9U7D3"/>
<comment type="subcellular location">
    <subcellularLocation>
        <location evidence="6">Cell membrane</location>
        <topology evidence="6">Multi-pass membrane protein</topology>
    </subcellularLocation>
    <subcellularLocation>
        <location evidence="1">Membrane</location>
    </subcellularLocation>
</comment>
<keyword evidence="2" id="KW-0812">Transmembrane</keyword>
<keyword evidence="6" id="KW-0868">Chloride</keyword>
<organism evidence="7 8">
    <name type="scientific">Teladorsagia circumcincta</name>
    <name type="common">Brown stomach worm</name>
    <name type="synonym">Ostertagia circumcincta</name>
    <dbReference type="NCBI Taxonomy" id="45464"/>
    <lineage>
        <taxon>Eukaryota</taxon>
        <taxon>Metazoa</taxon>
        <taxon>Ecdysozoa</taxon>
        <taxon>Nematoda</taxon>
        <taxon>Chromadorea</taxon>
        <taxon>Rhabditida</taxon>
        <taxon>Rhabditina</taxon>
        <taxon>Rhabditomorpha</taxon>
        <taxon>Strongyloidea</taxon>
        <taxon>Trichostrongylidae</taxon>
        <taxon>Teladorsagia</taxon>
    </lineage>
</organism>
<keyword evidence="6" id="KW-0813">Transport</keyword>
<dbReference type="GO" id="GO:0034707">
    <property type="term" value="C:chloride channel complex"/>
    <property type="evidence" value="ECO:0007669"/>
    <property type="project" value="UniProtKB-KW"/>
</dbReference>
<evidence type="ECO:0000256" key="3">
    <source>
        <dbReference type="ARBA" id="ARBA00022989"/>
    </source>
</evidence>
<dbReference type="Proteomes" id="UP000230423">
    <property type="component" value="Unassembled WGS sequence"/>
</dbReference>
<dbReference type="OrthoDB" id="201595at2759"/>
<accession>A0A2G9U7D3</accession>
<evidence type="ECO:0000256" key="4">
    <source>
        <dbReference type="ARBA" id="ARBA00023136"/>
    </source>
</evidence>
<evidence type="ECO:0000313" key="8">
    <source>
        <dbReference type="Proteomes" id="UP000230423"/>
    </source>
</evidence>
<evidence type="ECO:0000256" key="2">
    <source>
        <dbReference type="ARBA" id="ARBA00022692"/>
    </source>
</evidence>
<protein>
    <recommendedName>
        <fullName evidence="6">Bestrophin homolog</fullName>
    </recommendedName>
</protein>
<evidence type="ECO:0000256" key="6">
    <source>
        <dbReference type="RuleBase" id="RU363126"/>
    </source>
</evidence>
<comment type="function">
    <text evidence="6">Forms chloride channels.</text>
</comment>
<dbReference type="GO" id="GO:0005254">
    <property type="term" value="F:chloride channel activity"/>
    <property type="evidence" value="ECO:0007669"/>
    <property type="project" value="UniProtKB-KW"/>
</dbReference>
<comment type="similarity">
    <text evidence="5 6">Belongs to the anion channel-forming bestrophin (TC 1.A.46) family. Calcium-sensitive chloride channel subfamily.</text>
</comment>
<proteinExistence type="inferred from homology"/>
<evidence type="ECO:0000256" key="5">
    <source>
        <dbReference type="ARBA" id="ARBA00034769"/>
    </source>
</evidence>
<dbReference type="Pfam" id="PF01062">
    <property type="entry name" value="Bestrophin"/>
    <property type="match status" value="1"/>
</dbReference>
<keyword evidence="4" id="KW-0472">Membrane</keyword>
<keyword evidence="6" id="KW-1003">Cell membrane</keyword>
<dbReference type="InterPro" id="IPR000615">
    <property type="entry name" value="Bestrophin"/>
</dbReference>
<dbReference type="PANTHER" id="PTHR10736:SF33">
    <property type="entry name" value="BESTROPHIN HOMOLOG"/>
    <property type="match status" value="1"/>
</dbReference>
<name>A0A2G9U7D3_TELCI</name>
<evidence type="ECO:0000313" key="7">
    <source>
        <dbReference type="EMBL" id="PIO65592.1"/>
    </source>
</evidence>
<dbReference type="InterPro" id="IPR021134">
    <property type="entry name" value="Bestrophin-like"/>
</dbReference>
<keyword evidence="3" id="KW-1133">Transmembrane helix</keyword>
<dbReference type="GO" id="GO:0005886">
    <property type="term" value="C:plasma membrane"/>
    <property type="evidence" value="ECO:0007669"/>
    <property type="project" value="UniProtKB-SubCell"/>
</dbReference>
<reference evidence="7 8" key="1">
    <citation type="submission" date="2015-09" db="EMBL/GenBank/DDBJ databases">
        <title>Draft genome of the parasitic nematode Teladorsagia circumcincta isolate WARC Sus (inbred).</title>
        <authorList>
            <person name="Mitreva M."/>
        </authorList>
    </citation>
    <scope>NUCLEOTIDE SEQUENCE [LARGE SCALE GENOMIC DNA]</scope>
    <source>
        <strain evidence="7 8">S</strain>
    </source>
</reference>
<keyword evidence="6" id="KW-0406">Ion transport</keyword>
<keyword evidence="8" id="KW-1185">Reference proteome</keyword>
<sequence>MSSRPALWITQYVLGKTERARMLRRTLIRYLVLTQAIVFRDVSAGVRKRFPTMNHLVTSGK</sequence>
<dbReference type="EMBL" id="KZ348881">
    <property type="protein sequence ID" value="PIO65592.1"/>
    <property type="molecule type" value="Genomic_DNA"/>
</dbReference>
<keyword evidence="6" id="KW-0869">Chloride channel</keyword>